<feature type="region of interest" description="Disordered" evidence="5">
    <location>
        <begin position="1"/>
        <end position="38"/>
    </location>
</feature>
<accession>A0AAJ0DDU5</accession>
<comment type="caution">
    <text evidence="7">The sequence shown here is derived from an EMBL/GenBank/DDBJ whole genome shotgun (WGS) entry which is preliminary data.</text>
</comment>
<protein>
    <recommendedName>
        <fullName evidence="6">Zn(2)-C6 fungal-type domain-containing protein</fullName>
    </recommendedName>
</protein>
<dbReference type="InterPro" id="IPR036864">
    <property type="entry name" value="Zn2-C6_fun-type_DNA-bd_sf"/>
</dbReference>
<feature type="domain" description="Zn(2)-C6 fungal-type" evidence="6">
    <location>
        <begin position="42"/>
        <end position="71"/>
    </location>
</feature>
<dbReference type="InterPro" id="IPR050675">
    <property type="entry name" value="OAF3"/>
</dbReference>
<name>A0AAJ0DDU5_9PEZI</name>
<keyword evidence="8" id="KW-1185">Reference proteome</keyword>
<dbReference type="GO" id="GO:0003677">
    <property type="term" value="F:DNA binding"/>
    <property type="evidence" value="ECO:0007669"/>
    <property type="project" value="UniProtKB-KW"/>
</dbReference>
<evidence type="ECO:0000256" key="3">
    <source>
        <dbReference type="ARBA" id="ARBA00023163"/>
    </source>
</evidence>
<feature type="region of interest" description="Disordered" evidence="5">
    <location>
        <begin position="95"/>
        <end position="174"/>
    </location>
</feature>
<keyword evidence="3" id="KW-0804">Transcription</keyword>
<dbReference type="Pfam" id="PF11951">
    <property type="entry name" value="Fungal_trans_2"/>
    <property type="match status" value="1"/>
</dbReference>
<evidence type="ECO:0000313" key="8">
    <source>
        <dbReference type="Proteomes" id="UP001271007"/>
    </source>
</evidence>
<evidence type="ECO:0000256" key="2">
    <source>
        <dbReference type="ARBA" id="ARBA00023125"/>
    </source>
</evidence>
<dbReference type="Pfam" id="PF00172">
    <property type="entry name" value="Zn_clus"/>
    <property type="match status" value="1"/>
</dbReference>
<evidence type="ECO:0000313" key="7">
    <source>
        <dbReference type="EMBL" id="KAK3052097.1"/>
    </source>
</evidence>
<dbReference type="GO" id="GO:0000981">
    <property type="term" value="F:DNA-binding transcription factor activity, RNA polymerase II-specific"/>
    <property type="evidence" value="ECO:0007669"/>
    <property type="project" value="InterPro"/>
</dbReference>
<dbReference type="InterPro" id="IPR001138">
    <property type="entry name" value="Zn2Cys6_DnaBD"/>
</dbReference>
<dbReference type="GO" id="GO:0008270">
    <property type="term" value="F:zinc ion binding"/>
    <property type="evidence" value="ECO:0007669"/>
    <property type="project" value="InterPro"/>
</dbReference>
<evidence type="ECO:0000259" key="6">
    <source>
        <dbReference type="PROSITE" id="PS50048"/>
    </source>
</evidence>
<gene>
    <name evidence="7" type="ORF">LTR09_006689</name>
</gene>
<dbReference type="AlphaFoldDB" id="A0AAJ0DDU5"/>
<evidence type="ECO:0000256" key="5">
    <source>
        <dbReference type="SAM" id="MobiDB-lite"/>
    </source>
</evidence>
<keyword evidence="4" id="KW-0539">Nucleus</keyword>
<feature type="compositionally biased region" description="Polar residues" evidence="5">
    <location>
        <begin position="135"/>
        <end position="162"/>
    </location>
</feature>
<dbReference type="SUPFAM" id="SSF57701">
    <property type="entry name" value="Zn2/Cys6 DNA-binding domain"/>
    <property type="match status" value="1"/>
</dbReference>
<dbReference type="Proteomes" id="UP001271007">
    <property type="component" value="Unassembled WGS sequence"/>
</dbReference>
<evidence type="ECO:0000256" key="1">
    <source>
        <dbReference type="ARBA" id="ARBA00023015"/>
    </source>
</evidence>
<proteinExistence type="predicted"/>
<dbReference type="InterPro" id="IPR021858">
    <property type="entry name" value="Fun_TF"/>
</dbReference>
<dbReference type="PROSITE" id="PS50048">
    <property type="entry name" value="ZN2_CY6_FUNGAL_2"/>
    <property type="match status" value="1"/>
</dbReference>
<reference evidence="7" key="1">
    <citation type="submission" date="2023-04" db="EMBL/GenBank/DDBJ databases">
        <title>Black Yeasts Isolated from many extreme environments.</title>
        <authorList>
            <person name="Coleine C."/>
            <person name="Stajich J.E."/>
            <person name="Selbmann L."/>
        </authorList>
    </citation>
    <scope>NUCLEOTIDE SEQUENCE</scope>
    <source>
        <strain evidence="7">CCFEE 5312</strain>
    </source>
</reference>
<evidence type="ECO:0000256" key="4">
    <source>
        <dbReference type="ARBA" id="ARBA00023242"/>
    </source>
</evidence>
<dbReference type="CDD" id="cd00067">
    <property type="entry name" value="GAL4"/>
    <property type="match status" value="1"/>
</dbReference>
<dbReference type="EMBL" id="JAWDJX010000022">
    <property type="protein sequence ID" value="KAK3052097.1"/>
    <property type="molecule type" value="Genomic_DNA"/>
</dbReference>
<dbReference type="PANTHER" id="PTHR31069">
    <property type="entry name" value="OLEATE-ACTIVATED TRANSCRIPTION FACTOR 1-RELATED"/>
    <property type="match status" value="1"/>
</dbReference>
<keyword evidence="1" id="KW-0805">Transcription regulation</keyword>
<organism evidence="7 8">
    <name type="scientific">Extremus antarcticus</name>
    <dbReference type="NCBI Taxonomy" id="702011"/>
    <lineage>
        <taxon>Eukaryota</taxon>
        <taxon>Fungi</taxon>
        <taxon>Dikarya</taxon>
        <taxon>Ascomycota</taxon>
        <taxon>Pezizomycotina</taxon>
        <taxon>Dothideomycetes</taxon>
        <taxon>Dothideomycetidae</taxon>
        <taxon>Mycosphaerellales</taxon>
        <taxon>Extremaceae</taxon>
        <taxon>Extremus</taxon>
    </lineage>
</organism>
<dbReference type="PANTHER" id="PTHR31069:SF28">
    <property type="entry name" value="ZN(II)2CYS6 TRANSCRIPTION FACTOR (EUROFUNG)"/>
    <property type="match status" value="1"/>
</dbReference>
<keyword evidence="2" id="KW-0238">DNA-binding</keyword>
<sequence>MASTMLAPMQHPPPSDPMRTTVDGAPPKKKRKRAGTGGANDDCFACSTRGAKCDRKRPYCTQCIEIGKECSGYKTTLTWGVGVASRGKLRGLSCPIANKNADGSDVTPGEMEARQRRKSSTSQNKKDSWAKKAVSQGTSKGTQNMQQNSVGGQDARYSQTYPSVVGGGGMQHPPIHWQASRHEDLWRRRTEDMPNHQLSLPPLHSIRTELQTPIDGLKSARSMSSYSDAAFYSPMEYPHTPGSLQFSEPLAHTASTSFPDPTSMMTSIDRSGVIGSTVQPYPDLATEYASPMRDEDGIGGRVANDTILEQLPEVFYDGRNEVETPASAITYNPLGETYTEDEDIEDIRDGEDDSQELSLMDTRFSSPFFQVSPRLRTLINYYHRNICPYLVTFDNTENPYRKHILHFALQNEGLQNAIAALATNNYRMRTKELRQIGHVDEFSDVFSTSYSNEPSGPSQEESLYKQASINHLNMRLADNRSAQDDSVLATLLILCLFHVCDSGFSKFKTQLAGVQKLLSLRHPNTQSDFTRWVEMFFTWFDVMTSTVNDREVQIKGESLAMLDYNVNLGAMEHFSGCDGRLFKLIARLGRLNLLAQGRPVRSQNGTSQPQNNWTRKRQISRISSLHPSDYANLDGNGWGAPINATIPEDDADDRADFWTEWHDTRTRLEAWQAHTPAHTSTDTPTSALGQQDLYHINESFRFAALLYTERLGSPLLPSSACQFQNLVTQALTHISALEVTSCVNKFLLWPLFIIGTECVDGRHRDVIRGRCKDVAEESGFYNNMSSLYVLERVWMEVGSNVRGMEAAEVSARRRDSEASVLGRYGQAFRWRKAMDRVDGEYIVI</sequence>